<evidence type="ECO:0000259" key="1">
    <source>
        <dbReference type="Pfam" id="PF12728"/>
    </source>
</evidence>
<reference evidence="2" key="1">
    <citation type="submission" date="2019-08" db="EMBL/GenBank/DDBJ databases">
        <authorList>
            <person name="Kucharzyk K."/>
            <person name="Murdoch R.W."/>
            <person name="Higgins S."/>
            <person name="Loffler F."/>
        </authorList>
    </citation>
    <scope>NUCLEOTIDE SEQUENCE</scope>
</reference>
<name>A0A644WPK7_9ZZZZ</name>
<comment type="caution">
    <text evidence="2">The sequence shown here is derived from an EMBL/GenBank/DDBJ whole genome shotgun (WGS) entry which is preliminary data.</text>
</comment>
<feature type="domain" description="Helix-turn-helix" evidence="1">
    <location>
        <begin position="126"/>
        <end position="174"/>
    </location>
</feature>
<accession>A0A644WPK7</accession>
<protein>
    <recommendedName>
        <fullName evidence="1">Helix-turn-helix domain-containing protein</fullName>
    </recommendedName>
</protein>
<dbReference type="AlphaFoldDB" id="A0A644WPK7"/>
<dbReference type="Pfam" id="PF12728">
    <property type="entry name" value="HTH_17"/>
    <property type="match status" value="1"/>
</dbReference>
<proteinExistence type="predicted"/>
<sequence>MKKELAEIEEIRKEYPVTMNKDQFYRIAHISKKTALYLLSTGIIPCRDSGKKTRKYTIYTEDVIKYLIDRDIHPSRYTASEGWYCGKPGKYKPKQSSRATLMELDSNALDRFNAYLTEEFAEADDLLTIPQVSELTGYSTTSLFRWCREKGIKHFHIRGKVLVPKVILIDFLTSEEAHKTSRKSMIHFLLIQGFFTKERGKKK</sequence>
<gene>
    <name evidence="2" type="ORF">SDC9_51877</name>
</gene>
<dbReference type="InterPro" id="IPR041657">
    <property type="entry name" value="HTH_17"/>
</dbReference>
<evidence type="ECO:0000313" key="2">
    <source>
        <dbReference type="EMBL" id="MPM05587.1"/>
    </source>
</evidence>
<dbReference type="EMBL" id="VSSQ01001146">
    <property type="protein sequence ID" value="MPM05587.1"/>
    <property type="molecule type" value="Genomic_DNA"/>
</dbReference>
<organism evidence="2">
    <name type="scientific">bioreactor metagenome</name>
    <dbReference type="NCBI Taxonomy" id="1076179"/>
    <lineage>
        <taxon>unclassified sequences</taxon>
        <taxon>metagenomes</taxon>
        <taxon>ecological metagenomes</taxon>
    </lineage>
</organism>